<comment type="subcellular location">
    <subcellularLocation>
        <location evidence="1">Membrane</location>
        <topology evidence="1">Peripheral membrane protein</topology>
    </subcellularLocation>
</comment>
<dbReference type="GO" id="GO:0005483">
    <property type="term" value="F:soluble NSF attachment protein activity"/>
    <property type="evidence" value="ECO:0007669"/>
    <property type="project" value="TreeGrafter"/>
</dbReference>
<dbReference type="InterPro" id="IPR000744">
    <property type="entry name" value="NSF_attach"/>
</dbReference>
<evidence type="ECO:0000256" key="9">
    <source>
        <dbReference type="PROSITE-ProRule" id="PRU00339"/>
    </source>
</evidence>
<evidence type="ECO:0000256" key="8">
    <source>
        <dbReference type="ARBA" id="ARBA00042485"/>
    </source>
</evidence>
<evidence type="ECO:0000256" key="1">
    <source>
        <dbReference type="ARBA" id="ARBA00004170"/>
    </source>
</evidence>
<feature type="repeat" description="TPR" evidence="9">
    <location>
        <begin position="778"/>
        <end position="811"/>
    </location>
</feature>
<organism evidence="10 11">
    <name type="scientific">Pandoraea sputorum</name>
    <dbReference type="NCBI Taxonomy" id="93222"/>
    <lineage>
        <taxon>Bacteria</taxon>
        <taxon>Pseudomonadati</taxon>
        <taxon>Pseudomonadota</taxon>
        <taxon>Betaproteobacteria</taxon>
        <taxon>Burkholderiales</taxon>
        <taxon>Burkholderiaceae</taxon>
        <taxon>Pandoraea</taxon>
    </lineage>
</organism>
<keyword evidence="9" id="KW-0802">TPR repeat</keyword>
<dbReference type="PANTHER" id="PTHR13768:SF2">
    <property type="entry name" value="GAMMA-SOLUBLE NSF ATTACHMENT PROTEIN"/>
    <property type="match status" value="1"/>
</dbReference>
<accession>A0A5E5BMX6</accession>
<dbReference type="InterPro" id="IPR011990">
    <property type="entry name" value="TPR-like_helical_dom_sf"/>
</dbReference>
<dbReference type="GO" id="GO:0005774">
    <property type="term" value="C:vacuolar membrane"/>
    <property type="evidence" value="ECO:0007669"/>
    <property type="project" value="TreeGrafter"/>
</dbReference>
<dbReference type="PANTHER" id="PTHR13768">
    <property type="entry name" value="SOLUBLE NSF ATTACHMENT PROTEIN SNAP"/>
    <property type="match status" value="1"/>
</dbReference>
<dbReference type="GO" id="GO:0019905">
    <property type="term" value="F:syntaxin binding"/>
    <property type="evidence" value="ECO:0007669"/>
    <property type="project" value="TreeGrafter"/>
</dbReference>
<dbReference type="AlphaFoldDB" id="A0A5E5BMX6"/>
<dbReference type="EMBL" id="CABPSR010000040">
    <property type="protein sequence ID" value="VVE85863.1"/>
    <property type="molecule type" value="Genomic_DNA"/>
</dbReference>
<dbReference type="GO" id="GO:0016192">
    <property type="term" value="P:vesicle-mediated transport"/>
    <property type="evidence" value="ECO:0007669"/>
    <property type="project" value="UniProtKB-KW"/>
</dbReference>
<keyword evidence="3" id="KW-0813">Transport</keyword>
<name>A0A5E5BMX6_9BURK</name>
<dbReference type="SUPFAM" id="SSF48452">
    <property type="entry name" value="TPR-like"/>
    <property type="match status" value="1"/>
</dbReference>
<evidence type="ECO:0000313" key="10">
    <source>
        <dbReference type="EMBL" id="VVE85863.1"/>
    </source>
</evidence>
<evidence type="ECO:0000256" key="2">
    <source>
        <dbReference type="ARBA" id="ARBA00010050"/>
    </source>
</evidence>
<evidence type="ECO:0000256" key="3">
    <source>
        <dbReference type="ARBA" id="ARBA00022448"/>
    </source>
</evidence>
<dbReference type="Gene3D" id="1.25.40.10">
    <property type="entry name" value="Tetratricopeptide repeat domain"/>
    <property type="match status" value="1"/>
</dbReference>
<evidence type="ECO:0000256" key="5">
    <source>
        <dbReference type="ARBA" id="ARBA00022927"/>
    </source>
</evidence>
<evidence type="ECO:0000256" key="6">
    <source>
        <dbReference type="ARBA" id="ARBA00023136"/>
    </source>
</evidence>
<proteinExistence type="inferred from homology"/>
<keyword evidence="5" id="KW-0653">Protein transport</keyword>
<dbReference type="InterPro" id="IPR019734">
    <property type="entry name" value="TPR_rpt"/>
</dbReference>
<evidence type="ECO:0000313" key="11">
    <source>
        <dbReference type="Proteomes" id="UP000335538"/>
    </source>
</evidence>
<reference evidence="10 11" key="1">
    <citation type="submission" date="2019-08" db="EMBL/GenBank/DDBJ databases">
        <authorList>
            <person name="Peeters C."/>
        </authorList>
    </citation>
    <scope>NUCLEOTIDE SEQUENCE [LARGE SCALE GENOMIC DNA]</scope>
    <source>
        <strain evidence="10 11">LMG 31121</strain>
    </source>
</reference>
<dbReference type="Proteomes" id="UP000335538">
    <property type="component" value="Unassembled WGS sequence"/>
</dbReference>
<sequence length="890" mass="98968">MCSMTVTKALCGQSAPFVKLLEHQFELGRAPFEDACTRVAQLYLQPCVDAPPARPAGPTIVLTVNGQTFGTEFNPSNAAIQDPDLRLYGRDLVRALAKTIEDEFVNADVPREVASLQAEVIASQLGRDPFLKADSALGEARSNQCLFQQAIDVRIDGTKVRFYKTTTYVADEVKNDANPAVVRVVDVAVTFGARQGKLNESSTGVRRFGERWILEAQDPYAAVRERNEPGARGAIESAYGVPATPNWFGRLIQWFKLTLGAQGIVIDERNPGTGAGGQVPARPELVGLAVFEADAVFVSAQQSRKRWCNGMAEYRLHQAMVSHNNEQIHGSQRLDPWDSEAENALKEFRTRGKELCKRYYRRFVDDREVKWGRPIPTEGLRYGEIFIRGTQPTPDATALCAQAKLDLYRELLSEPYHVTIDMPNRSADPHVGDAYMQIDTAYKALHEWRSANRAELGKVRIPSEICRLLQEVDLEGPGITGEDFATRVFTAQDFTIIAEALAMRMADAVIAWINVTFTDDVMRRRMLEALTQSGLGATREVIKGYGAIDVESIGGRKVCIKCDPPESGEGPPGVMLEHHWNREFDPDNGYAIIWEEGSTVSEADEIASANLTVSSAWRLTPAGMELREAEFKAHVVFAWPEDEAAKAFMLDLQLDKAVNVYLEVAKAFQRDRKHRLAATAYMKAAGIYTGENLHTKAAEMYEEAAQVYLKAPLSVQAAGAFVEAAEAYLRDNEYWKAINAYKTAAALYERAGQTDAAANTTWKLAAVYTQAGRPDKAAEIYMKLGEEYVRAGQYEQSVKAYRSAGLTDQRAYEMIATVCTWDGQYEEATRFYMLAGLTREAERAYRRLADDLVAAGRYAEAVTPYMLAGMREHAEEVNELANVNRGFFSR</sequence>
<dbReference type="Pfam" id="PF14938">
    <property type="entry name" value="SNAP"/>
    <property type="match status" value="1"/>
</dbReference>
<gene>
    <name evidence="10" type="ORF">PSP31121_05496</name>
</gene>
<comment type="similarity">
    <text evidence="2">Belongs to the SNAP family.</text>
</comment>
<keyword evidence="6" id="KW-0472">Membrane</keyword>
<evidence type="ECO:0000256" key="7">
    <source>
        <dbReference type="ARBA" id="ARBA00040047"/>
    </source>
</evidence>
<dbReference type="GO" id="GO:0031201">
    <property type="term" value="C:SNARE complex"/>
    <property type="evidence" value="ECO:0007669"/>
    <property type="project" value="TreeGrafter"/>
</dbReference>
<protein>
    <recommendedName>
        <fullName evidence="7">Gamma-soluble NSF attachment protein</fullName>
    </recommendedName>
    <alternativeName>
        <fullName evidence="8">N-ethylmaleimide-sensitive factor attachment protein gamma</fullName>
    </alternativeName>
</protein>
<dbReference type="PROSITE" id="PS50005">
    <property type="entry name" value="TPR"/>
    <property type="match status" value="1"/>
</dbReference>
<evidence type="ECO:0000256" key="4">
    <source>
        <dbReference type="ARBA" id="ARBA00022892"/>
    </source>
</evidence>
<keyword evidence="4" id="KW-0931">ER-Golgi transport</keyword>
<dbReference type="GO" id="GO:0006886">
    <property type="term" value="P:intracellular protein transport"/>
    <property type="evidence" value="ECO:0007669"/>
    <property type="project" value="InterPro"/>
</dbReference>